<sequence length="582" mass="65246">MPVSKSKWLWSGICLLCAFANISTAQNLEQLGWKKGVKVSGSVSANTILYSASEMKGRRDPFNWSVNGNLNISLFGYDAPFSFSYSNQQRSFSQPFNTLSFTPQYKWVKAYLGYTAMSFSNYTLAGHMFLGAGVELTPGKWRLAAMYGRLKKEVPFNVSDSQQQAEPAFRRMGYGVKAGYGDERGSIDISIFAAKDDKNSLLYIPKDALLYPQENVAVSIAGKKTFLRHFFVDVEYAVSMLNKDIRADTGKPATGGANLFKGLLKGSPGTRYYDAVNAGIGYNGAFYSLQLRYERIAPDYQTLGAYYFNNDMRNITIAPTLRLMHGRLSLAGNIGMQTNNLDSSKAHTNKRFVGSANATFVPSDNWNFNLNYSNFTSHTRARPLNDPFFQNPYDTLNFYQVNNNVTGMVNYLFGSRERRHSIMMNVSYQRASDNSAGNDKIQLSDYYTGNLGYNYMLTPLDLTLGTSFNYYDTRISGVKSIYWGPGITAGKLWWHKTINTSFVTTYNQTKSSGEQTVSSKVSSTRLSIGYMPKPRPKDKDSRKITSRHNLGMSVSYLKQFGTLQLPAGFSELTTTMNYTLSF</sequence>
<dbReference type="AlphaFoldDB" id="A0A433WLX0"/>
<name>A0A433WLX0_9BACT</name>
<reference evidence="1" key="1">
    <citation type="submission" date="2020-05" db="EMBL/GenBank/DDBJ databases">
        <title>Chitinophaga laudate sp. nov., isolated from a tropical peat swamp.</title>
        <authorList>
            <person name="Goh C.B.S."/>
            <person name="Lee M.S."/>
            <person name="Parimannan S."/>
            <person name="Pasbakhsh P."/>
            <person name="Yule C.M."/>
            <person name="Rajandas H."/>
            <person name="Loke S."/>
            <person name="Croft L."/>
            <person name="Tan J.B.L."/>
        </authorList>
    </citation>
    <scope>NUCLEOTIDE SEQUENCE</scope>
    <source>
        <strain evidence="1">Mgbs1</strain>
    </source>
</reference>
<comment type="caution">
    <text evidence="1">The sequence shown here is derived from an EMBL/GenBank/DDBJ whole genome shotgun (WGS) entry which is preliminary data.</text>
</comment>
<protein>
    <submittedName>
        <fullName evidence="1">Uncharacterized protein</fullName>
    </submittedName>
</protein>
<evidence type="ECO:0000313" key="2">
    <source>
        <dbReference type="Proteomes" id="UP000281028"/>
    </source>
</evidence>
<keyword evidence="2" id="KW-1185">Reference proteome</keyword>
<dbReference type="Proteomes" id="UP000281028">
    <property type="component" value="Unassembled WGS sequence"/>
</dbReference>
<dbReference type="EMBL" id="RIAR02000001">
    <property type="protein sequence ID" value="NSL85532.1"/>
    <property type="molecule type" value="Genomic_DNA"/>
</dbReference>
<dbReference type="OrthoDB" id="1091532at2"/>
<gene>
    <name evidence="1" type="ORF">ECE50_001730</name>
</gene>
<accession>A0A433WLX0</accession>
<proteinExistence type="predicted"/>
<evidence type="ECO:0000313" key="1">
    <source>
        <dbReference type="EMBL" id="NSL85532.1"/>
    </source>
</evidence>
<organism evidence="1 2">
    <name type="scientific">Chitinophaga solisilvae</name>
    <dbReference type="NCBI Taxonomy" id="1233460"/>
    <lineage>
        <taxon>Bacteria</taxon>
        <taxon>Pseudomonadati</taxon>
        <taxon>Bacteroidota</taxon>
        <taxon>Chitinophagia</taxon>
        <taxon>Chitinophagales</taxon>
        <taxon>Chitinophagaceae</taxon>
        <taxon>Chitinophaga</taxon>
    </lineage>
</organism>